<comment type="catalytic activity">
    <reaction evidence="4">
        <text>uridine(516) in 16S rRNA = pseudouridine(516) in 16S rRNA</text>
        <dbReference type="Rhea" id="RHEA:38867"/>
        <dbReference type="Rhea" id="RHEA-COMP:10089"/>
        <dbReference type="Rhea" id="RHEA-COMP:10090"/>
        <dbReference type="ChEBI" id="CHEBI:65314"/>
        <dbReference type="ChEBI" id="CHEBI:65315"/>
        <dbReference type="EC" id="5.4.99.19"/>
    </reaction>
</comment>
<organism evidence="11 12">
    <name type="scientific">Roseateles chitinivorans</name>
    <dbReference type="NCBI Taxonomy" id="2917965"/>
    <lineage>
        <taxon>Bacteria</taxon>
        <taxon>Pseudomonadati</taxon>
        <taxon>Pseudomonadota</taxon>
        <taxon>Betaproteobacteria</taxon>
        <taxon>Burkholderiales</taxon>
        <taxon>Sphaerotilaceae</taxon>
        <taxon>Roseateles</taxon>
    </lineage>
</organism>
<dbReference type="InterPro" id="IPR020103">
    <property type="entry name" value="PsdUridine_synth_cat_dom_sf"/>
</dbReference>
<dbReference type="InterPro" id="IPR020094">
    <property type="entry name" value="TruA/RsuA/RluB/E/F_N"/>
</dbReference>
<feature type="domain" description="Pseudouridine synthase RsuA/RluA-like" evidence="9">
    <location>
        <begin position="76"/>
        <end position="212"/>
    </location>
</feature>
<dbReference type="RefSeq" id="WP_099862268.1">
    <property type="nucleotide sequence ID" value="NZ_PEOG01000035.1"/>
</dbReference>
<dbReference type="SUPFAM" id="SSF55174">
    <property type="entry name" value="Alpha-L RNA-binding motif"/>
    <property type="match status" value="1"/>
</dbReference>
<evidence type="ECO:0000256" key="3">
    <source>
        <dbReference type="ARBA" id="ARBA00023235"/>
    </source>
</evidence>
<reference evidence="11 12" key="1">
    <citation type="submission" date="2017-11" db="EMBL/GenBank/DDBJ databases">
        <title>Draft genome sequence of Mitsuaria sp. HWN-4.</title>
        <authorList>
            <person name="Gundlapally S.R."/>
        </authorList>
    </citation>
    <scope>NUCLEOTIDE SEQUENCE [LARGE SCALE GENOMIC DNA]</scope>
    <source>
        <strain evidence="11 12">HWN-4</strain>
    </source>
</reference>
<dbReference type="Pfam" id="PF00849">
    <property type="entry name" value="PseudoU_synth_2"/>
    <property type="match status" value="1"/>
</dbReference>
<comment type="function">
    <text evidence="5">Responsible for synthesis of pseudouridine from uracil-516 in 16S ribosomal RNA.</text>
</comment>
<sequence length="270" mass="29704">MSSTSPSPAKAAKPVAIAQILFSQGFGTRRHCAALVEHGLVSVAGEVVEDPRQTFDTTGLVFEVEGQVWPYHEKALILLHKPAGYECSRKPSHHPSVFSLLPEPLRNRDIQPVGRLDEDTTGLLLLTDDGPLQHKLTSPKYHVPKLYQATCKAELDELQLRRLVEGVLLEERNPKLAEEPVRAVSAERLPDGRLQMALTEGRYHQAKRMVAAVGNRVLALHRQRIGALELPAELPCGGWIWLDDRQRDLAMSDPTSTPDSSSARSGGTPA</sequence>
<dbReference type="Pfam" id="PF01479">
    <property type="entry name" value="S4"/>
    <property type="match status" value="1"/>
</dbReference>
<dbReference type="PANTHER" id="PTHR47683:SF4">
    <property type="entry name" value="PSEUDOURIDINE SYNTHASE"/>
    <property type="match status" value="1"/>
</dbReference>
<dbReference type="Proteomes" id="UP000231501">
    <property type="component" value="Unassembled WGS sequence"/>
</dbReference>
<proteinExistence type="inferred from homology"/>
<gene>
    <name evidence="11" type="ORF">CS062_14140</name>
</gene>
<keyword evidence="2 6" id="KW-0694">RNA-binding</keyword>
<evidence type="ECO:0000259" key="10">
    <source>
        <dbReference type="Pfam" id="PF01479"/>
    </source>
</evidence>
<dbReference type="Gene3D" id="3.30.70.1560">
    <property type="entry name" value="Alpha-L RNA-binding motif"/>
    <property type="match status" value="1"/>
</dbReference>
<evidence type="ECO:0000256" key="8">
    <source>
        <dbReference type="SAM" id="MobiDB-lite"/>
    </source>
</evidence>
<dbReference type="GO" id="GO:0160136">
    <property type="term" value="F:16S rRNA pseudouridine(516) synthase activity"/>
    <property type="evidence" value="ECO:0007669"/>
    <property type="project" value="UniProtKB-EC"/>
</dbReference>
<evidence type="ECO:0000313" key="11">
    <source>
        <dbReference type="EMBL" id="PIM52590.1"/>
    </source>
</evidence>
<name>A0A2G9C820_9BURK</name>
<dbReference type="PANTHER" id="PTHR47683">
    <property type="entry name" value="PSEUDOURIDINE SYNTHASE FAMILY PROTEIN-RELATED"/>
    <property type="match status" value="1"/>
</dbReference>
<dbReference type="InterPro" id="IPR018496">
    <property type="entry name" value="PsdUridine_synth_RsuA/RluB_CS"/>
</dbReference>
<dbReference type="PROSITE" id="PS50889">
    <property type="entry name" value="S4"/>
    <property type="match status" value="1"/>
</dbReference>
<dbReference type="PROSITE" id="PS01149">
    <property type="entry name" value="PSI_RSU"/>
    <property type="match status" value="1"/>
</dbReference>
<evidence type="ECO:0000256" key="5">
    <source>
        <dbReference type="ARBA" id="ARBA00037590"/>
    </source>
</evidence>
<dbReference type="InterPro" id="IPR050343">
    <property type="entry name" value="RsuA_PseudoU_synthase"/>
</dbReference>
<dbReference type="GO" id="GO:0003723">
    <property type="term" value="F:RNA binding"/>
    <property type="evidence" value="ECO:0007669"/>
    <property type="project" value="UniProtKB-KW"/>
</dbReference>
<dbReference type="NCBIfam" id="TIGR00093">
    <property type="entry name" value="pseudouridine synthase"/>
    <property type="match status" value="1"/>
</dbReference>
<dbReference type="InterPro" id="IPR036986">
    <property type="entry name" value="S4_RNA-bd_sf"/>
</dbReference>
<dbReference type="CDD" id="cd00165">
    <property type="entry name" value="S4"/>
    <property type="match status" value="1"/>
</dbReference>
<dbReference type="SUPFAM" id="SSF55120">
    <property type="entry name" value="Pseudouridine synthase"/>
    <property type="match status" value="1"/>
</dbReference>
<comment type="caution">
    <text evidence="11">The sequence shown here is derived from an EMBL/GenBank/DDBJ whole genome shotgun (WGS) entry which is preliminary data.</text>
</comment>
<accession>A0A2G9C820</accession>
<dbReference type="EC" id="5.4.99.-" evidence="7"/>
<dbReference type="OrthoDB" id="9807213at2"/>
<feature type="compositionally biased region" description="Low complexity" evidence="8">
    <location>
        <begin position="252"/>
        <end position="262"/>
    </location>
</feature>
<evidence type="ECO:0000256" key="1">
    <source>
        <dbReference type="ARBA" id="ARBA00008348"/>
    </source>
</evidence>
<dbReference type="Gene3D" id="3.10.290.10">
    <property type="entry name" value="RNA-binding S4 domain"/>
    <property type="match status" value="1"/>
</dbReference>
<feature type="domain" description="RNA-binding S4" evidence="10">
    <location>
        <begin position="18"/>
        <end position="54"/>
    </location>
</feature>
<evidence type="ECO:0000256" key="6">
    <source>
        <dbReference type="PROSITE-ProRule" id="PRU00182"/>
    </source>
</evidence>
<dbReference type="InterPro" id="IPR002942">
    <property type="entry name" value="S4_RNA-bd"/>
</dbReference>
<comment type="similarity">
    <text evidence="1 7">Belongs to the pseudouridine synthase RsuA family.</text>
</comment>
<dbReference type="InterPro" id="IPR000748">
    <property type="entry name" value="PsdUridine_synth_RsuA/RluB/E/F"/>
</dbReference>
<dbReference type="CDD" id="cd02553">
    <property type="entry name" value="PseudoU_synth_RsuA"/>
    <property type="match status" value="1"/>
</dbReference>
<evidence type="ECO:0000256" key="2">
    <source>
        <dbReference type="ARBA" id="ARBA00022884"/>
    </source>
</evidence>
<evidence type="ECO:0000256" key="7">
    <source>
        <dbReference type="RuleBase" id="RU003887"/>
    </source>
</evidence>
<keyword evidence="12" id="KW-1185">Reference proteome</keyword>
<dbReference type="InterPro" id="IPR042092">
    <property type="entry name" value="PsdUridine_s_RsuA/RluB/E/F_cat"/>
</dbReference>
<keyword evidence="3 7" id="KW-0413">Isomerase</keyword>
<protein>
    <recommendedName>
        <fullName evidence="7">Pseudouridine synthase</fullName>
        <ecNumber evidence="7">5.4.99.-</ecNumber>
    </recommendedName>
</protein>
<evidence type="ECO:0000256" key="4">
    <source>
        <dbReference type="ARBA" id="ARBA00036749"/>
    </source>
</evidence>
<dbReference type="InterPro" id="IPR006145">
    <property type="entry name" value="PsdUridine_synth_RsuA/RluA"/>
</dbReference>
<evidence type="ECO:0000259" key="9">
    <source>
        <dbReference type="Pfam" id="PF00849"/>
    </source>
</evidence>
<dbReference type="Gene3D" id="3.30.70.580">
    <property type="entry name" value="Pseudouridine synthase I, catalytic domain, N-terminal subdomain"/>
    <property type="match status" value="1"/>
</dbReference>
<dbReference type="EMBL" id="PEOG01000035">
    <property type="protein sequence ID" value="PIM52590.1"/>
    <property type="molecule type" value="Genomic_DNA"/>
</dbReference>
<feature type="region of interest" description="Disordered" evidence="8">
    <location>
        <begin position="249"/>
        <end position="270"/>
    </location>
</feature>
<dbReference type="AlphaFoldDB" id="A0A2G9C820"/>
<evidence type="ECO:0000313" key="12">
    <source>
        <dbReference type="Proteomes" id="UP000231501"/>
    </source>
</evidence>
<dbReference type="GO" id="GO:0000455">
    <property type="term" value="P:enzyme-directed rRNA pseudouridine synthesis"/>
    <property type="evidence" value="ECO:0007669"/>
    <property type="project" value="UniProtKB-ARBA"/>
</dbReference>